<evidence type="ECO:0000313" key="11">
    <source>
        <dbReference type="EMBL" id="GKH80721.1"/>
    </source>
</evidence>
<dbReference type="EMBL" id="CP126056">
    <property type="protein sequence ID" value="WHX10507.1"/>
    <property type="molecule type" value="Genomic_DNA"/>
</dbReference>
<dbReference type="GO" id="GO:0005524">
    <property type="term" value="F:ATP binding"/>
    <property type="evidence" value="ECO:0007669"/>
    <property type="project" value="UniProtKB-UniRule"/>
</dbReference>
<feature type="site" description="Transition state stabilizer" evidence="9">
    <location>
        <position position="9"/>
    </location>
</feature>
<dbReference type="EMBL" id="CP046176">
    <property type="protein sequence ID" value="QJR75022.1"/>
    <property type="molecule type" value="Genomic_DNA"/>
</dbReference>
<sequence>MKEKLTIIKVGGKIVEEESTLNQLLADFSAIGGYKLLVHGGGRSATRLAAQLGIESKMVNGRRITDAETLKVVTMVYGGLVNKSIVAGLQAKGVNAIGLTGADMNVICSVKRPVKDVDYGFVGDVEKVNANFLAALIRQGIVPVMAPLTHDGKGSMLNTNADTIAGETAKALASLFDVTLVYCFEKKGVLRDENDDDSVIPVITPEEFKEFVAQGIIQGGMIPKLENSFSAIDAGVSQVVITLASAISEGSGTVIKK</sequence>
<evidence type="ECO:0000256" key="8">
    <source>
        <dbReference type="ARBA" id="ARBA00048141"/>
    </source>
</evidence>
<comment type="function">
    <text evidence="9">Catalyzes the ATP-dependent phosphorylation of N-acetyl-L-glutamate.</text>
</comment>
<reference evidence="13" key="5">
    <citation type="submission" date="2021-06" db="EMBL/GenBank/DDBJ databases">
        <title>Collection of gut derived symbiotic bacterial strains cultured from healthy donors.</title>
        <authorList>
            <person name="Lin H."/>
            <person name="Littmann E."/>
            <person name="Pamer E.G."/>
        </authorList>
    </citation>
    <scope>NUCLEOTIDE SEQUENCE</scope>
    <source>
        <strain evidence="13">MSK.5.10</strain>
    </source>
</reference>
<dbReference type="AlphaFoldDB" id="A0A076ILI3"/>
<gene>
    <name evidence="9 12" type="primary">argB</name>
    <name evidence="11" type="ORF">CE91St7_16050</name>
    <name evidence="16" type="ORF">DWW04_09080</name>
    <name evidence="17" type="ORF">E1I98_14230</name>
    <name evidence="18" type="ORF">E1J06_00455</name>
    <name evidence="12" type="ORF">F2Z07_09370</name>
    <name evidence="15" type="ORF">GKD17_00795</name>
    <name evidence="13" type="ORF">KSU80_10880</name>
    <name evidence="19" type="ORF">QNN11_03080</name>
    <name evidence="14" type="ORF">RVH45_10075</name>
</gene>
<feature type="domain" description="Aspartate/glutamate/uridylate kinase" evidence="10">
    <location>
        <begin position="4"/>
        <end position="242"/>
    </location>
</feature>
<evidence type="ECO:0000313" key="17">
    <source>
        <dbReference type="EMBL" id="TDA72604.1"/>
    </source>
</evidence>
<feature type="binding site" evidence="9">
    <location>
        <begin position="41"/>
        <end position="42"/>
    </location>
    <ligand>
        <name>substrate</name>
    </ligand>
</feature>
<dbReference type="Gene3D" id="3.40.1160.10">
    <property type="entry name" value="Acetylglutamate kinase-like"/>
    <property type="match status" value="1"/>
</dbReference>
<keyword evidence="7 9" id="KW-0067">ATP-binding</keyword>
<dbReference type="EMBL" id="QRZL01000007">
    <property type="protein sequence ID" value="RGV78056.1"/>
    <property type="molecule type" value="Genomic_DNA"/>
</dbReference>
<organism evidence="12 23">
    <name type="scientific">Phocaeicola dorei</name>
    <dbReference type="NCBI Taxonomy" id="357276"/>
    <lineage>
        <taxon>Bacteria</taxon>
        <taxon>Pseudomonadati</taxon>
        <taxon>Bacteroidota</taxon>
        <taxon>Bacteroidia</taxon>
        <taxon>Bacteroidales</taxon>
        <taxon>Bacteroidaceae</taxon>
        <taxon>Phocaeicola</taxon>
    </lineage>
</organism>
<dbReference type="EMBL" id="VVZV01000008">
    <property type="protein sequence ID" value="KAA5320886.1"/>
    <property type="molecule type" value="Genomic_DNA"/>
</dbReference>
<reference evidence="21 22" key="3">
    <citation type="journal article" date="2019" name="Nat. Microbiol.">
        <title>Genomic variation and strain-specific functional adaptation in the human gut microbiome during early life.</title>
        <authorList>
            <person name="Vatanen T."/>
            <person name="Plichta D.R."/>
            <person name="Somani J."/>
            <person name="Munch P.C."/>
            <person name="Arthur T.D."/>
            <person name="Hall A.B."/>
            <person name="Rudolf S."/>
            <person name="Oakeley E.J."/>
            <person name="Ke X."/>
            <person name="Young R.A."/>
            <person name="Haiser H.J."/>
            <person name="Kolde R."/>
            <person name="Yassour M."/>
            <person name="Luopajarvi K."/>
            <person name="Siljander H."/>
            <person name="Virtanen S.M."/>
            <person name="Ilonen J."/>
            <person name="Uibo R."/>
            <person name="Tillmann V."/>
            <person name="Mokurov S."/>
            <person name="Dorshakova N."/>
            <person name="Porter J.A."/>
            <person name="McHardy A.C."/>
            <person name="Lahdesmaki H."/>
            <person name="Vlamakis H."/>
            <person name="Huttenhower C."/>
            <person name="Knip M."/>
            <person name="Xavier R.J."/>
        </authorList>
    </citation>
    <scope>NUCLEOTIDE SEQUENCE [LARGE SCALE GENOMIC DNA]</scope>
    <source>
        <strain evidence="17 21">RJX1047</strain>
        <strain evidence="18 22">RJX1052</strain>
    </source>
</reference>
<keyword evidence="6 9" id="KW-0418">Kinase</keyword>
<dbReference type="RefSeq" id="WP_007834611.1">
    <property type="nucleotide sequence ID" value="NZ_BAABZF010000002.1"/>
</dbReference>
<evidence type="ECO:0000256" key="2">
    <source>
        <dbReference type="ARBA" id="ARBA00022571"/>
    </source>
</evidence>
<dbReference type="GO" id="GO:0003991">
    <property type="term" value="F:acetylglutamate kinase activity"/>
    <property type="evidence" value="ECO:0007669"/>
    <property type="project" value="UniProtKB-UniRule"/>
</dbReference>
<dbReference type="PANTHER" id="PTHR23342">
    <property type="entry name" value="N-ACETYLGLUTAMATE SYNTHASE"/>
    <property type="match status" value="1"/>
</dbReference>
<dbReference type="Proteomes" id="UP000283678">
    <property type="component" value="Unassembled WGS sequence"/>
</dbReference>
<evidence type="ECO:0000313" key="15">
    <source>
        <dbReference type="EMBL" id="QJR75022.1"/>
    </source>
</evidence>
<dbReference type="SUPFAM" id="SSF53633">
    <property type="entry name" value="Carbamate kinase-like"/>
    <property type="match status" value="1"/>
</dbReference>
<keyword evidence="2 9" id="KW-0055">Arginine biosynthesis</keyword>
<evidence type="ECO:0000256" key="9">
    <source>
        <dbReference type="HAMAP-Rule" id="MF_00082"/>
    </source>
</evidence>
<evidence type="ECO:0000313" key="18">
    <source>
        <dbReference type="EMBL" id="TDB06005.1"/>
    </source>
</evidence>
<evidence type="ECO:0000313" key="16">
    <source>
        <dbReference type="EMBL" id="RGV78056.1"/>
    </source>
</evidence>
<reference evidence="12 23" key="2">
    <citation type="journal article" date="2019" name="Nat. Med.">
        <title>A library of human gut bacterial isolates paired with longitudinal multiomics data enables mechanistic microbiome research.</title>
        <authorList>
            <person name="Poyet M."/>
            <person name="Groussin M."/>
            <person name="Gibbons S.M."/>
            <person name="Avila-Pacheco J."/>
            <person name="Jiang X."/>
            <person name="Kearney S.M."/>
            <person name="Perrotta A.R."/>
            <person name="Berdy B."/>
            <person name="Zhao S."/>
            <person name="Lieberman T.D."/>
            <person name="Swanson P.K."/>
            <person name="Smith M."/>
            <person name="Roesemann S."/>
            <person name="Alexander J.E."/>
            <person name="Rich S.A."/>
            <person name="Livny J."/>
            <person name="Vlamakis H."/>
            <person name="Clish C."/>
            <person name="Bullock K."/>
            <person name="Deik A."/>
            <person name="Scott J."/>
            <person name="Pierce K.A."/>
            <person name="Xavier R.J."/>
            <person name="Alm E.J."/>
        </authorList>
    </citation>
    <scope>NUCLEOTIDE SEQUENCE [LARGE SCALE GENOMIC DNA]</scope>
    <source>
        <strain evidence="12 23">BIOML-A25</strain>
    </source>
</reference>
<feature type="binding site" evidence="9">
    <location>
        <position position="63"/>
    </location>
    <ligand>
        <name>substrate</name>
    </ligand>
</feature>
<dbReference type="InterPro" id="IPR036393">
    <property type="entry name" value="AceGlu_kinase-like_sf"/>
</dbReference>
<dbReference type="GeneID" id="93445212"/>
<dbReference type="EMBL" id="JAHOAX010000009">
    <property type="protein sequence ID" value="MBV3123682.1"/>
    <property type="molecule type" value="Genomic_DNA"/>
</dbReference>
<evidence type="ECO:0000256" key="5">
    <source>
        <dbReference type="ARBA" id="ARBA00022741"/>
    </source>
</evidence>
<evidence type="ECO:0000313" key="20">
    <source>
        <dbReference type="Proteomes" id="UP000283678"/>
    </source>
</evidence>
<dbReference type="PANTHER" id="PTHR23342:SF0">
    <property type="entry name" value="N-ACETYLGLUTAMATE SYNTHASE, MITOCHONDRIAL"/>
    <property type="match status" value="1"/>
</dbReference>
<evidence type="ECO:0000313" key="12">
    <source>
        <dbReference type="EMBL" id="KAA5320886.1"/>
    </source>
</evidence>
<dbReference type="NCBIfam" id="TIGR00761">
    <property type="entry name" value="argB"/>
    <property type="match status" value="1"/>
</dbReference>
<accession>A0A076ILI3</accession>
<dbReference type="KEGG" id="bdo:EL88_01425"/>
<dbReference type="KEGG" id="bdh:GV66_04750"/>
<dbReference type="Proteomes" id="UP000481700">
    <property type="component" value="Unassembled WGS sequence"/>
</dbReference>
<dbReference type="UniPathway" id="UPA00068">
    <property type="reaction ID" value="UER00107"/>
</dbReference>
<dbReference type="EMBL" id="SLTX01000001">
    <property type="protein sequence ID" value="TDB06005.1"/>
    <property type="molecule type" value="Genomic_DNA"/>
</dbReference>
<evidence type="ECO:0000313" key="19">
    <source>
        <dbReference type="EMBL" id="WHX10507.1"/>
    </source>
</evidence>
<evidence type="ECO:0000313" key="13">
    <source>
        <dbReference type="EMBL" id="MBV3123682.1"/>
    </source>
</evidence>
<dbReference type="Proteomes" id="UP000294834">
    <property type="component" value="Unassembled WGS sequence"/>
</dbReference>
<evidence type="ECO:0000313" key="23">
    <source>
        <dbReference type="Proteomes" id="UP000481700"/>
    </source>
</evidence>
<comment type="subcellular location">
    <subcellularLocation>
        <location evidence="9">Cytoplasm</location>
    </subcellularLocation>
</comment>
<keyword evidence="9" id="KW-0963">Cytoplasm</keyword>
<reference evidence="15 24" key="4">
    <citation type="submission" date="2019-11" db="EMBL/GenBank/DDBJ databases">
        <title>Complete genome sequence of Bacteroides dorei DSM 17855.</title>
        <authorList>
            <person name="Russell J.T."/>
        </authorList>
    </citation>
    <scope>NUCLEOTIDE SEQUENCE [LARGE SCALE GENOMIC DNA]</scope>
    <source>
        <strain evidence="15 24">DSM 17855</strain>
    </source>
</reference>
<reference evidence="11" key="6">
    <citation type="submission" date="2022-01" db="EMBL/GenBank/DDBJ databases">
        <title>Novel bile acid biosynthetic pathways are enriched in the microbiome of centenarians.</title>
        <authorList>
            <person name="Sato Y."/>
            <person name="Atarashi K."/>
            <person name="Plichta R.D."/>
            <person name="Arai Y."/>
            <person name="Sasajima S."/>
            <person name="Kearney M.S."/>
            <person name="Suda W."/>
            <person name="Takeshita K."/>
            <person name="Sasaki T."/>
            <person name="Okamoto S."/>
            <person name="Skelly N.A."/>
            <person name="Okamura Y."/>
            <person name="Vlamakis H."/>
            <person name="Li Y."/>
            <person name="Tanoue T."/>
            <person name="Takei H."/>
            <person name="Nittono H."/>
            <person name="Narushima S."/>
            <person name="Irie J."/>
            <person name="Itoh H."/>
            <person name="Moriya K."/>
            <person name="Sugiura Y."/>
            <person name="Suematsu M."/>
            <person name="Moritoki N."/>
            <person name="Shibata S."/>
            <person name="Littman R.D."/>
            <person name="Fischbach A.M."/>
            <person name="Uwamino Y."/>
            <person name="Inoue T."/>
            <person name="Honda A."/>
            <person name="Hattori M."/>
            <person name="Murai T."/>
            <person name="Xavier J.R."/>
            <person name="Hirose N."/>
            <person name="Honda K."/>
        </authorList>
    </citation>
    <scope>NUCLEOTIDE SEQUENCE</scope>
    <source>
        <strain evidence="11">CE91-St7</strain>
    </source>
</reference>
<comment type="catalytic activity">
    <reaction evidence="8 9">
        <text>N-acetyl-L-glutamate + ATP = N-acetyl-L-glutamyl 5-phosphate + ADP</text>
        <dbReference type="Rhea" id="RHEA:14629"/>
        <dbReference type="ChEBI" id="CHEBI:30616"/>
        <dbReference type="ChEBI" id="CHEBI:44337"/>
        <dbReference type="ChEBI" id="CHEBI:57936"/>
        <dbReference type="ChEBI" id="CHEBI:456216"/>
        <dbReference type="EC" id="2.7.2.8"/>
    </reaction>
</comment>
<dbReference type="GO" id="GO:0042450">
    <property type="term" value="P:L-arginine biosynthetic process via ornithine"/>
    <property type="evidence" value="ECO:0007669"/>
    <property type="project" value="UniProtKB-UniRule"/>
</dbReference>
<dbReference type="eggNOG" id="COG0548">
    <property type="taxonomic scope" value="Bacteria"/>
</dbReference>
<proteinExistence type="inferred from homology"/>
<reference evidence="14" key="8">
    <citation type="submission" date="2023-10" db="EMBL/GenBank/DDBJ databases">
        <title>Genome of Potential pathogenic bacteria in Crohn's disease.</title>
        <authorList>
            <person name="Rodriguez-Palacios A."/>
        </authorList>
    </citation>
    <scope>NUCLEOTIDE SEQUENCE</scope>
    <source>
        <strain evidence="14">CavFT-hAR62</strain>
    </source>
</reference>
<dbReference type="PIRSF" id="PIRSF000728">
    <property type="entry name" value="NAGK"/>
    <property type="match status" value="1"/>
</dbReference>
<dbReference type="Pfam" id="PF00696">
    <property type="entry name" value="AA_kinase"/>
    <property type="match status" value="1"/>
</dbReference>
<keyword evidence="5 9" id="KW-0547">Nucleotide-binding</keyword>
<dbReference type="EMBL" id="JAWDEV010000010">
    <property type="protein sequence ID" value="MDU0270237.1"/>
    <property type="molecule type" value="Genomic_DNA"/>
</dbReference>
<evidence type="ECO:0000256" key="7">
    <source>
        <dbReference type="ARBA" id="ARBA00022840"/>
    </source>
</evidence>
<evidence type="ECO:0000259" key="10">
    <source>
        <dbReference type="Pfam" id="PF00696"/>
    </source>
</evidence>
<keyword evidence="3 9" id="KW-0028">Amino-acid biosynthesis</keyword>
<dbReference type="EC" id="2.7.2.8" evidence="9"/>
<dbReference type="EMBL" id="BQOB01000001">
    <property type="protein sequence ID" value="GKH80721.1"/>
    <property type="molecule type" value="Genomic_DNA"/>
</dbReference>
<dbReference type="HAMAP" id="MF_00082">
    <property type="entry name" value="ArgB"/>
    <property type="match status" value="1"/>
</dbReference>
<keyword evidence="4 9" id="KW-0808">Transferase</keyword>
<evidence type="ECO:0000313" key="14">
    <source>
        <dbReference type="EMBL" id="MDU0270237.1"/>
    </source>
</evidence>
<evidence type="ECO:0000313" key="24">
    <source>
        <dbReference type="Proteomes" id="UP000500949"/>
    </source>
</evidence>
<dbReference type="EMBL" id="SLTU01000002">
    <property type="protein sequence ID" value="TDA72604.1"/>
    <property type="molecule type" value="Genomic_DNA"/>
</dbReference>
<dbReference type="CDD" id="cd04238">
    <property type="entry name" value="AAK_NAGK-like"/>
    <property type="match status" value="1"/>
</dbReference>
<comment type="pathway">
    <text evidence="1 9">Amino-acid biosynthesis; L-arginine biosynthesis; N(2)-acetyl-L-ornithine from L-glutamate: step 2/4.</text>
</comment>
<dbReference type="InterPro" id="IPR001048">
    <property type="entry name" value="Asp/Glu/Uridylate_kinase"/>
</dbReference>
<dbReference type="GO" id="GO:0005737">
    <property type="term" value="C:cytoplasm"/>
    <property type="evidence" value="ECO:0007669"/>
    <property type="project" value="UniProtKB-SubCell"/>
</dbReference>
<evidence type="ECO:0000256" key="4">
    <source>
        <dbReference type="ARBA" id="ARBA00022679"/>
    </source>
</evidence>
<evidence type="ECO:0000256" key="1">
    <source>
        <dbReference type="ARBA" id="ARBA00004828"/>
    </source>
</evidence>
<dbReference type="Proteomes" id="UP000294527">
    <property type="component" value="Unassembled WGS sequence"/>
</dbReference>
<dbReference type="Proteomes" id="UP000500949">
    <property type="component" value="Chromosome"/>
</dbReference>
<comment type="similarity">
    <text evidence="9">Belongs to the acetylglutamate kinase family. ArgB subfamily.</text>
</comment>
<reference evidence="19" key="7">
    <citation type="journal article" date="2023" name="Nat. Commun.">
        <title>Identification of a novel Human Milk Oligosaccharides utilization cluster in the infant gut commensal Bacteroides dorei.</title>
        <authorList>
            <person name="Kijner S."/>
            <person name="Ennis D."/>
            <person name="Shmorak S."/>
            <person name="Florentin A."/>
            <person name="Yassour M."/>
        </authorList>
    </citation>
    <scope>NUCLEOTIDE SEQUENCE</scope>
    <source>
        <strain evidence="19">2</strain>
    </source>
</reference>
<name>A0A076ILI3_9BACT</name>
<reference evidence="16 20" key="1">
    <citation type="submission" date="2018-08" db="EMBL/GenBank/DDBJ databases">
        <title>A genome reference for cultivated species of the human gut microbiota.</title>
        <authorList>
            <person name="Zou Y."/>
            <person name="Xue W."/>
            <person name="Luo G."/>
        </authorList>
    </citation>
    <scope>NUCLEOTIDE SEQUENCE [LARGE SCALE GENOMIC DNA]</scope>
    <source>
        <strain evidence="16 20">AF14-1AC</strain>
    </source>
</reference>
<dbReference type="InterPro" id="IPR037528">
    <property type="entry name" value="ArgB"/>
</dbReference>
<dbReference type="Proteomes" id="UP000777173">
    <property type="component" value="Unassembled WGS sequence"/>
</dbReference>
<protein>
    <recommendedName>
        <fullName evidence="9">Acetylglutamate kinase</fullName>
        <ecNumber evidence="9">2.7.2.8</ecNumber>
    </recommendedName>
    <alternativeName>
        <fullName evidence="9">N-acetyl-L-glutamate 5-phosphotransferase</fullName>
    </alternativeName>
    <alternativeName>
        <fullName evidence="9">NAG kinase</fullName>
        <shortName evidence="9">NAGK</shortName>
    </alternativeName>
</protein>
<feature type="binding site" evidence="9">
    <location>
        <position position="158"/>
    </location>
    <ligand>
        <name>substrate</name>
    </ligand>
</feature>
<feature type="site" description="Transition state stabilizer" evidence="9">
    <location>
        <position position="224"/>
    </location>
</feature>
<dbReference type="InterPro" id="IPR004662">
    <property type="entry name" value="AcgluKinase_fam"/>
</dbReference>
<evidence type="ECO:0000256" key="3">
    <source>
        <dbReference type="ARBA" id="ARBA00022605"/>
    </source>
</evidence>
<evidence type="ECO:0000256" key="6">
    <source>
        <dbReference type="ARBA" id="ARBA00022777"/>
    </source>
</evidence>
<dbReference type="Proteomes" id="UP001055104">
    <property type="component" value="Unassembled WGS sequence"/>
</dbReference>
<dbReference type="Proteomes" id="UP001181086">
    <property type="component" value="Unassembled WGS sequence"/>
</dbReference>
<evidence type="ECO:0000313" key="21">
    <source>
        <dbReference type="Proteomes" id="UP000294527"/>
    </source>
</evidence>
<dbReference type="Proteomes" id="UP001177934">
    <property type="component" value="Chromosome"/>
</dbReference>
<evidence type="ECO:0000313" key="22">
    <source>
        <dbReference type="Proteomes" id="UP000294834"/>
    </source>
</evidence>